<organism evidence="1 2">
    <name type="scientific">Coprinopsis cinerea (strain Okayama-7 / 130 / ATCC MYA-4618 / FGSC 9003)</name>
    <name type="common">Inky cap fungus</name>
    <name type="synonym">Hormographiella aspergillata</name>
    <dbReference type="NCBI Taxonomy" id="240176"/>
    <lineage>
        <taxon>Eukaryota</taxon>
        <taxon>Fungi</taxon>
        <taxon>Dikarya</taxon>
        <taxon>Basidiomycota</taxon>
        <taxon>Agaricomycotina</taxon>
        <taxon>Agaricomycetes</taxon>
        <taxon>Agaricomycetidae</taxon>
        <taxon>Agaricales</taxon>
        <taxon>Agaricineae</taxon>
        <taxon>Psathyrellaceae</taxon>
        <taxon>Coprinopsis</taxon>
    </lineage>
</organism>
<dbReference type="AlphaFoldDB" id="A8PAK9"/>
<keyword evidence="2" id="KW-1185">Reference proteome</keyword>
<dbReference type="EMBL" id="AACS02000002">
    <property type="protein sequence ID" value="EAU81784.1"/>
    <property type="molecule type" value="Genomic_DNA"/>
</dbReference>
<protein>
    <submittedName>
        <fullName evidence="1">Uncharacterized protein</fullName>
    </submittedName>
</protein>
<sequence>MNTQTTPIALRRRACSSVARRVRFDLPDPEEEVQTASDNLKKEPQVSGITIHPSSIVHISTHHRRVRFDDPPKPVHLKKVDDVLARAIESKREGELVFKMVYDPDPIEDDDDDLDDGDDWTAYEIDRLDSGLSGLHRRLIRGWVGIFQGTFRKFAAFASCKDITV</sequence>
<accession>A8PAK9</accession>
<dbReference type="KEGG" id="cci:CC1G_10387"/>
<evidence type="ECO:0000313" key="1">
    <source>
        <dbReference type="EMBL" id="EAU81784.1"/>
    </source>
</evidence>
<comment type="caution">
    <text evidence="1">The sequence shown here is derived from an EMBL/GenBank/DDBJ whole genome shotgun (WGS) entry which is preliminary data.</text>
</comment>
<dbReference type="RefSeq" id="XP_001840003.1">
    <property type="nucleotide sequence ID" value="XM_001839951.1"/>
</dbReference>
<reference evidence="1 2" key="1">
    <citation type="journal article" date="2010" name="Proc. Natl. Acad. Sci. U.S.A.">
        <title>Insights into evolution of multicellular fungi from the assembled chromosomes of the mushroom Coprinopsis cinerea (Coprinus cinereus).</title>
        <authorList>
            <person name="Stajich J.E."/>
            <person name="Wilke S.K."/>
            <person name="Ahren D."/>
            <person name="Au C.H."/>
            <person name="Birren B.W."/>
            <person name="Borodovsky M."/>
            <person name="Burns C."/>
            <person name="Canback B."/>
            <person name="Casselton L.A."/>
            <person name="Cheng C.K."/>
            <person name="Deng J."/>
            <person name="Dietrich F.S."/>
            <person name="Fargo D.C."/>
            <person name="Farman M.L."/>
            <person name="Gathman A.C."/>
            <person name="Goldberg J."/>
            <person name="Guigo R."/>
            <person name="Hoegger P.J."/>
            <person name="Hooker J.B."/>
            <person name="Huggins A."/>
            <person name="James T.Y."/>
            <person name="Kamada T."/>
            <person name="Kilaru S."/>
            <person name="Kodira C."/>
            <person name="Kues U."/>
            <person name="Kupfer D."/>
            <person name="Kwan H.S."/>
            <person name="Lomsadze A."/>
            <person name="Li W."/>
            <person name="Lilly W.W."/>
            <person name="Ma L.J."/>
            <person name="Mackey A.J."/>
            <person name="Manning G."/>
            <person name="Martin F."/>
            <person name="Muraguchi H."/>
            <person name="Natvig D.O."/>
            <person name="Palmerini H."/>
            <person name="Ramesh M.A."/>
            <person name="Rehmeyer C.J."/>
            <person name="Roe B.A."/>
            <person name="Shenoy N."/>
            <person name="Stanke M."/>
            <person name="Ter-Hovhannisyan V."/>
            <person name="Tunlid A."/>
            <person name="Velagapudi R."/>
            <person name="Vision T.J."/>
            <person name="Zeng Q."/>
            <person name="Zolan M.E."/>
            <person name="Pukkila P.J."/>
        </authorList>
    </citation>
    <scope>NUCLEOTIDE SEQUENCE [LARGE SCALE GENOMIC DNA]</scope>
    <source>
        <strain evidence="2">Okayama-7 / 130 / ATCC MYA-4618 / FGSC 9003</strain>
    </source>
</reference>
<dbReference type="GeneID" id="6016624"/>
<name>A8PAK9_COPC7</name>
<dbReference type="VEuPathDB" id="FungiDB:CC1G_10387"/>
<dbReference type="InParanoid" id="A8PAK9"/>
<proteinExistence type="predicted"/>
<gene>
    <name evidence="1" type="ORF">CC1G_10387</name>
</gene>
<dbReference type="Proteomes" id="UP000001861">
    <property type="component" value="Unassembled WGS sequence"/>
</dbReference>
<evidence type="ECO:0000313" key="2">
    <source>
        <dbReference type="Proteomes" id="UP000001861"/>
    </source>
</evidence>